<comment type="subcellular location">
    <subcellularLocation>
        <location evidence="1">Cell membrane</location>
        <topology evidence="1">Single-pass membrane protein</topology>
    </subcellularLocation>
</comment>
<evidence type="ECO:0000256" key="10">
    <source>
        <dbReference type="SAM" id="MobiDB-lite"/>
    </source>
</evidence>
<evidence type="ECO:0000256" key="9">
    <source>
        <dbReference type="ARBA" id="ARBA00023136"/>
    </source>
</evidence>
<dbReference type="GO" id="GO:0015031">
    <property type="term" value="P:protein transport"/>
    <property type="evidence" value="ECO:0007669"/>
    <property type="project" value="UniProtKB-KW"/>
</dbReference>
<evidence type="ECO:0000256" key="2">
    <source>
        <dbReference type="ARBA" id="ARBA00006742"/>
    </source>
</evidence>
<feature type="transmembrane region" description="Helical" evidence="11">
    <location>
        <begin position="6"/>
        <end position="22"/>
    </location>
</feature>
<evidence type="ECO:0000256" key="1">
    <source>
        <dbReference type="ARBA" id="ARBA00004162"/>
    </source>
</evidence>
<feature type="compositionally biased region" description="Low complexity" evidence="10">
    <location>
        <begin position="84"/>
        <end position="99"/>
    </location>
</feature>
<evidence type="ECO:0000313" key="12">
    <source>
        <dbReference type="EMBL" id="RNB90607.1"/>
    </source>
</evidence>
<dbReference type="Pfam" id="PF02699">
    <property type="entry name" value="YajC"/>
    <property type="match status" value="1"/>
</dbReference>
<proteinExistence type="inferred from homology"/>
<sequence>MQGIQQFLPIIIMFAIFYFLLIRPQQKRTKTRNMMLSALKKGDKVVTIGGMHGTIQEINDQSVTLRIAHNVNVTFDRGAVNAVSSASATTESAPAQATEAAKEESK</sequence>
<dbReference type="Proteomes" id="UP000271031">
    <property type="component" value="Unassembled WGS sequence"/>
</dbReference>
<dbReference type="OrthoDB" id="9800132at2"/>
<protein>
    <submittedName>
        <fullName evidence="12">Preprotein translocase subunit YajC</fullName>
    </submittedName>
</protein>
<name>A0A3M8DUG6_9BACL</name>
<keyword evidence="6" id="KW-0653">Protein transport</keyword>
<evidence type="ECO:0000256" key="7">
    <source>
        <dbReference type="ARBA" id="ARBA00022989"/>
    </source>
</evidence>
<keyword evidence="3" id="KW-0813">Transport</keyword>
<keyword evidence="13" id="KW-1185">Reference proteome</keyword>
<dbReference type="AlphaFoldDB" id="A0A3M8DUG6"/>
<keyword evidence="8" id="KW-0811">Translocation</keyword>
<dbReference type="GO" id="GO:0005886">
    <property type="term" value="C:plasma membrane"/>
    <property type="evidence" value="ECO:0007669"/>
    <property type="project" value="UniProtKB-SubCell"/>
</dbReference>
<evidence type="ECO:0000313" key="13">
    <source>
        <dbReference type="Proteomes" id="UP000271031"/>
    </source>
</evidence>
<dbReference type="PANTHER" id="PTHR33909:SF1">
    <property type="entry name" value="SEC TRANSLOCON ACCESSORY COMPLEX SUBUNIT YAJC"/>
    <property type="match status" value="1"/>
</dbReference>
<organism evidence="12 13">
    <name type="scientific">Brevibacillus fluminis</name>
    <dbReference type="NCBI Taxonomy" id="511487"/>
    <lineage>
        <taxon>Bacteria</taxon>
        <taxon>Bacillati</taxon>
        <taxon>Bacillota</taxon>
        <taxon>Bacilli</taxon>
        <taxon>Bacillales</taxon>
        <taxon>Paenibacillaceae</taxon>
        <taxon>Brevibacillus</taxon>
    </lineage>
</organism>
<accession>A0A3M8DUG6</accession>
<evidence type="ECO:0000256" key="3">
    <source>
        <dbReference type="ARBA" id="ARBA00022448"/>
    </source>
</evidence>
<evidence type="ECO:0000256" key="6">
    <source>
        <dbReference type="ARBA" id="ARBA00022927"/>
    </source>
</evidence>
<dbReference type="RefSeq" id="WP_122917533.1">
    <property type="nucleotide sequence ID" value="NZ_RHHQ01000007.1"/>
</dbReference>
<dbReference type="SMART" id="SM01323">
    <property type="entry name" value="YajC"/>
    <property type="match status" value="1"/>
</dbReference>
<dbReference type="PANTHER" id="PTHR33909">
    <property type="entry name" value="SEC TRANSLOCON ACCESSORY COMPLEX SUBUNIT YAJC"/>
    <property type="match status" value="1"/>
</dbReference>
<reference evidence="12 13" key="1">
    <citation type="submission" date="2018-10" db="EMBL/GenBank/DDBJ databases">
        <title>Phylogenomics of Brevibacillus.</title>
        <authorList>
            <person name="Dunlap C."/>
        </authorList>
    </citation>
    <scope>NUCLEOTIDE SEQUENCE [LARGE SCALE GENOMIC DNA]</scope>
    <source>
        <strain evidence="12 13">JCM 15716</strain>
    </source>
</reference>
<feature type="region of interest" description="Disordered" evidence="10">
    <location>
        <begin position="84"/>
        <end position="106"/>
    </location>
</feature>
<keyword evidence="7 11" id="KW-1133">Transmembrane helix</keyword>
<comment type="similarity">
    <text evidence="2">Belongs to the YajC family.</text>
</comment>
<dbReference type="EMBL" id="RHHQ01000007">
    <property type="protein sequence ID" value="RNB90607.1"/>
    <property type="molecule type" value="Genomic_DNA"/>
</dbReference>
<evidence type="ECO:0000256" key="5">
    <source>
        <dbReference type="ARBA" id="ARBA00022692"/>
    </source>
</evidence>
<gene>
    <name evidence="12" type="primary">yajC</name>
    <name evidence="12" type="ORF">EDM56_08915</name>
</gene>
<comment type="caution">
    <text evidence="12">The sequence shown here is derived from an EMBL/GenBank/DDBJ whole genome shotgun (WGS) entry which is preliminary data.</text>
</comment>
<keyword evidence="4" id="KW-1003">Cell membrane</keyword>
<evidence type="ECO:0000256" key="11">
    <source>
        <dbReference type="SAM" id="Phobius"/>
    </source>
</evidence>
<keyword evidence="5 11" id="KW-0812">Transmembrane</keyword>
<dbReference type="NCBIfam" id="TIGR00739">
    <property type="entry name" value="yajC"/>
    <property type="match status" value="1"/>
</dbReference>
<dbReference type="PRINTS" id="PR01853">
    <property type="entry name" value="YAJCTRNLCASE"/>
</dbReference>
<dbReference type="InterPro" id="IPR003849">
    <property type="entry name" value="Preprotein_translocase_YajC"/>
</dbReference>
<keyword evidence="9 11" id="KW-0472">Membrane</keyword>
<evidence type="ECO:0000256" key="4">
    <source>
        <dbReference type="ARBA" id="ARBA00022475"/>
    </source>
</evidence>
<evidence type="ECO:0000256" key="8">
    <source>
        <dbReference type="ARBA" id="ARBA00023010"/>
    </source>
</evidence>